<accession>A0A2P2N8C9</accession>
<protein>
    <submittedName>
        <fullName evidence="1">Uncharacterized protein</fullName>
    </submittedName>
</protein>
<evidence type="ECO:0000313" key="1">
    <source>
        <dbReference type="EMBL" id="MBX38754.1"/>
    </source>
</evidence>
<dbReference type="AlphaFoldDB" id="A0A2P2N8C9"/>
<reference evidence="1" key="1">
    <citation type="submission" date="2018-02" db="EMBL/GenBank/DDBJ databases">
        <title>Rhizophora mucronata_Transcriptome.</title>
        <authorList>
            <person name="Meera S.P."/>
            <person name="Sreeshan A."/>
            <person name="Augustine A."/>
        </authorList>
    </citation>
    <scope>NUCLEOTIDE SEQUENCE</scope>
    <source>
        <tissue evidence="1">Leaf</tissue>
    </source>
</reference>
<organism evidence="1">
    <name type="scientific">Rhizophora mucronata</name>
    <name type="common">Asiatic mangrove</name>
    <dbReference type="NCBI Taxonomy" id="61149"/>
    <lineage>
        <taxon>Eukaryota</taxon>
        <taxon>Viridiplantae</taxon>
        <taxon>Streptophyta</taxon>
        <taxon>Embryophyta</taxon>
        <taxon>Tracheophyta</taxon>
        <taxon>Spermatophyta</taxon>
        <taxon>Magnoliopsida</taxon>
        <taxon>eudicotyledons</taxon>
        <taxon>Gunneridae</taxon>
        <taxon>Pentapetalae</taxon>
        <taxon>rosids</taxon>
        <taxon>fabids</taxon>
        <taxon>Malpighiales</taxon>
        <taxon>Rhizophoraceae</taxon>
        <taxon>Rhizophora</taxon>
    </lineage>
</organism>
<name>A0A2P2N8C9_RHIMU</name>
<sequence>MIIVMTIAINRGECYSYWLLPFQLLINPKPLATDQVQLAMTCRSRAIYPIQQYNFHHEKDACPNKCS</sequence>
<proteinExistence type="predicted"/>
<dbReference type="EMBL" id="GGEC01058270">
    <property type="protein sequence ID" value="MBX38754.1"/>
    <property type="molecule type" value="Transcribed_RNA"/>
</dbReference>